<comment type="subcellular location">
    <subcellularLocation>
        <location evidence="1">Membrane</location>
        <topology evidence="1">Single-pass membrane protein</topology>
    </subcellularLocation>
</comment>
<evidence type="ECO:0000256" key="3">
    <source>
        <dbReference type="ARBA" id="ARBA00022989"/>
    </source>
</evidence>
<sequence length="192" mass="21139">MNMSGKKLCWAAMLVVTFTLLLAIVLIAWLLLTPTKPQFILQNATVNNFRYFSDTNLLTSGFRISLFFRNPSSNVGFYCDQFQVFATYRGEQITLTTPVPATYQGQKDVSIWSVSLTGSNVPLGLQVGDLLVHDQTDGTVLIDIKVKGSVRLKLGVFVSGNHQLDVNCPINVIFGSKNDQGFAVGSVIWAEI</sequence>
<evidence type="ECO:0000259" key="5">
    <source>
        <dbReference type="Pfam" id="PF03168"/>
    </source>
</evidence>
<dbReference type="Pfam" id="PF03168">
    <property type="entry name" value="LEA_2"/>
    <property type="match status" value="1"/>
</dbReference>
<dbReference type="InterPro" id="IPR044839">
    <property type="entry name" value="NDR1-like"/>
</dbReference>
<dbReference type="InterPro" id="IPR004864">
    <property type="entry name" value="LEA_2"/>
</dbReference>
<dbReference type="PANTHER" id="PTHR31415">
    <property type="entry name" value="OS05G0367900 PROTEIN"/>
    <property type="match status" value="1"/>
</dbReference>
<gene>
    <name evidence="6" type="ORF">POM88_011406</name>
</gene>
<dbReference type="GO" id="GO:0098542">
    <property type="term" value="P:defense response to other organism"/>
    <property type="evidence" value="ECO:0007669"/>
    <property type="project" value="InterPro"/>
</dbReference>
<dbReference type="AlphaFoldDB" id="A0AAD8IYB1"/>
<dbReference type="EMBL" id="JAUIZM010000003">
    <property type="protein sequence ID" value="KAK1392350.1"/>
    <property type="molecule type" value="Genomic_DNA"/>
</dbReference>
<evidence type="ECO:0000256" key="2">
    <source>
        <dbReference type="ARBA" id="ARBA00022692"/>
    </source>
</evidence>
<dbReference type="GO" id="GO:0009506">
    <property type="term" value="C:plasmodesma"/>
    <property type="evidence" value="ECO:0007669"/>
    <property type="project" value="TreeGrafter"/>
</dbReference>
<keyword evidence="3" id="KW-1133">Transmembrane helix</keyword>
<evidence type="ECO:0000256" key="1">
    <source>
        <dbReference type="ARBA" id="ARBA00004167"/>
    </source>
</evidence>
<keyword evidence="4" id="KW-0472">Membrane</keyword>
<evidence type="ECO:0000256" key="4">
    <source>
        <dbReference type="ARBA" id="ARBA00023136"/>
    </source>
</evidence>
<reference evidence="6" key="2">
    <citation type="submission" date="2023-05" db="EMBL/GenBank/DDBJ databases">
        <authorList>
            <person name="Schelkunov M.I."/>
        </authorList>
    </citation>
    <scope>NUCLEOTIDE SEQUENCE</scope>
    <source>
        <strain evidence="6">Hsosn_3</strain>
        <tissue evidence="6">Leaf</tissue>
    </source>
</reference>
<organism evidence="6 7">
    <name type="scientific">Heracleum sosnowskyi</name>
    <dbReference type="NCBI Taxonomy" id="360622"/>
    <lineage>
        <taxon>Eukaryota</taxon>
        <taxon>Viridiplantae</taxon>
        <taxon>Streptophyta</taxon>
        <taxon>Embryophyta</taxon>
        <taxon>Tracheophyta</taxon>
        <taxon>Spermatophyta</taxon>
        <taxon>Magnoliopsida</taxon>
        <taxon>eudicotyledons</taxon>
        <taxon>Gunneridae</taxon>
        <taxon>Pentapetalae</taxon>
        <taxon>asterids</taxon>
        <taxon>campanulids</taxon>
        <taxon>Apiales</taxon>
        <taxon>Apiaceae</taxon>
        <taxon>Apioideae</taxon>
        <taxon>apioid superclade</taxon>
        <taxon>Tordylieae</taxon>
        <taxon>Tordyliinae</taxon>
        <taxon>Heracleum</taxon>
    </lineage>
</organism>
<dbReference type="Proteomes" id="UP001237642">
    <property type="component" value="Unassembled WGS sequence"/>
</dbReference>
<proteinExistence type="predicted"/>
<feature type="domain" description="Late embryogenesis abundant protein LEA-2 subgroup" evidence="5">
    <location>
        <begin position="69"/>
        <end position="168"/>
    </location>
</feature>
<name>A0AAD8IYB1_9APIA</name>
<dbReference type="GO" id="GO:0005886">
    <property type="term" value="C:plasma membrane"/>
    <property type="evidence" value="ECO:0007669"/>
    <property type="project" value="TreeGrafter"/>
</dbReference>
<reference evidence="6" key="1">
    <citation type="submission" date="2023-02" db="EMBL/GenBank/DDBJ databases">
        <title>Genome of toxic invasive species Heracleum sosnowskyi carries increased number of genes despite the absence of recent whole-genome duplications.</title>
        <authorList>
            <person name="Schelkunov M."/>
            <person name="Shtratnikova V."/>
            <person name="Makarenko M."/>
            <person name="Klepikova A."/>
            <person name="Omelchenko D."/>
            <person name="Novikova G."/>
            <person name="Obukhova E."/>
            <person name="Bogdanov V."/>
            <person name="Penin A."/>
            <person name="Logacheva M."/>
        </authorList>
    </citation>
    <scope>NUCLEOTIDE SEQUENCE</scope>
    <source>
        <strain evidence="6">Hsosn_3</strain>
        <tissue evidence="6">Leaf</tissue>
    </source>
</reference>
<protein>
    <recommendedName>
        <fullName evidence="5">Late embryogenesis abundant protein LEA-2 subgroup domain-containing protein</fullName>
    </recommendedName>
</protein>
<dbReference type="PANTHER" id="PTHR31415:SF166">
    <property type="entry name" value="LATE EMBRYOGENESIS ABUNDANT (LEA) HYDROXYPROLINE-RICH GLYCOPROTEIN FAMILY"/>
    <property type="match status" value="1"/>
</dbReference>
<accession>A0AAD8IYB1</accession>
<comment type="caution">
    <text evidence="6">The sequence shown here is derived from an EMBL/GenBank/DDBJ whole genome shotgun (WGS) entry which is preliminary data.</text>
</comment>
<evidence type="ECO:0000313" key="7">
    <source>
        <dbReference type="Proteomes" id="UP001237642"/>
    </source>
</evidence>
<keyword evidence="7" id="KW-1185">Reference proteome</keyword>
<evidence type="ECO:0000313" key="6">
    <source>
        <dbReference type="EMBL" id="KAK1392350.1"/>
    </source>
</evidence>
<keyword evidence="2" id="KW-0812">Transmembrane</keyword>